<dbReference type="EMBL" id="MSIE01000011">
    <property type="protein sequence ID" value="OLF18146.1"/>
    <property type="molecule type" value="Genomic_DNA"/>
</dbReference>
<dbReference type="STRING" id="1912961.BU204_08445"/>
<accession>A0A1Q8CUY5</accession>
<name>A0A1Q8CUY5_9PSEU</name>
<comment type="caution">
    <text evidence="2">The sequence shown here is derived from an EMBL/GenBank/DDBJ whole genome shotgun (WGS) entry which is preliminary data.</text>
</comment>
<evidence type="ECO:0000313" key="3">
    <source>
        <dbReference type="Proteomes" id="UP000185596"/>
    </source>
</evidence>
<organism evidence="2 3">
    <name type="scientific">Actinophytocola xanthii</name>
    <dbReference type="NCBI Taxonomy" id="1912961"/>
    <lineage>
        <taxon>Bacteria</taxon>
        <taxon>Bacillati</taxon>
        <taxon>Actinomycetota</taxon>
        <taxon>Actinomycetes</taxon>
        <taxon>Pseudonocardiales</taxon>
        <taxon>Pseudonocardiaceae</taxon>
    </lineage>
</organism>
<reference evidence="2 3" key="1">
    <citation type="submission" date="2016-12" db="EMBL/GenBank/DDBJ databases">
        <title>The draft genome sequence of Actinophytocola sp. 11-183.</title>
        <authorList>
            <person name="Wang W."/>
            <person name="Yuan L."/>
        </authorList>
    </citation>
    <scope>NUCLEOTIDE SEQUENCE [LARGE SCALE GENOMIC DNA]</scope>
    <source>
        <strain evidence="2 3">11-183</strain>
    </source>
</reference>
<evidence type="ECO:0000256" key="1">
    <source>
        <dbReference type="SAM" id="MobiDB-lite"/>
    </source>
</evidence>
<feature type="region of interest" description="Disordered" evidence="1">
    <location>
        <begin position="242"/>
        <end position="270"/>
    </location>
</feature>
<proteinExistence type="predicted"/>
<evidence type="ECO:0000313" key="2">
    <source>
        <dbReference type="EMBL" id="OLF18146.1"/>
    </source>
</evidence>
<gene>
    <name evidence="2" type="ORF">BU204_08445</name>
</gene>
<dbReference type="RefSeq" id="WP_143229366.1">
    <property type="nucleotide sequence ID" value="NZ_MSIE01000011.1"/>
</dbReference>
<feature type="compositionally biased region" description="Low complexity" evidence="1">
    <location>
        <begin position="55"/>
        <end position="73"/>
    </location>
</feature>
<protein>
    <submittedName>
        <fullName evidence="2">Uncharacterized protein</fullName>
    </submittedName>
</protein>
<keyword evidence="3" id="KW-1185">Reference proteome</keyword>
<dbReference type="OrthoDB" id="4564612at2"/>
<feature type="region of interest" description="Disordered" evidence="1">
    <location>
        <begin position="55"/>
        <end position="90"/>
    </location>
</feature>
<sequence length="342" mass="38134">MSDSSALRRAAVVVTGAPDRLAESAIHRSTAVAKRYGLGRRVLALVLGVRLPLPHGAASSPPAPARPTASDPAGVGKDKRKDTRPGRDEEAARAFQRLLDVLRGYVLADPAERLRQRPQALEYLKDLNGLVRITKLESRLGHRPELVVRYHDRVEGACPAGSLSSLQKYQPFMLDMHRDALNHLCNSRGNHLRRRAHGPRQLLRRVRSSTGDPAEVLYRLGTHTDDPDQLFYEWRRHLPVEPEHLDPSDRDDPAEILERAGGDDRAPDLPKLEDVRDALALASHDFTDEDLSGADLTDVPLRGVYWSTTTQWPESWQAQIAKASERVDATTLRVSENAVRED</sequence>
<dbReference type="AlphaFoldDB" id="A0A1Q8CUY5"/>
<feature type="compositionally biased region" description="Basic and acidic residues" evidence="1">
    <location>
        <begin position="76"/>
        <end position="90"/>
    </location>
</feature>
<dbReference type="Proteomes" id="UP000185596">
    <property type="component" value="Unassembled WGS sequence"/>
</dbReference>